<keyword evidence="12" id="KW-1185">Reference proteome</keyword>
<evidence type="ECO:0000256" key="4">
    <source>
        <dbReference type="ARBA" id="ARBA00022839"/>
    </source>
</evidence>
<proteinExistence type="inferred from homology"/>
<dbReference type="InterPro" id="IPR013343">
    <property type="entry name" value="CRISPR-assoc_prot_Cas4"/>
</dbReference>
<dbReference type="EC" id="3.1.12.1" evidence="9"/>
<evidence type="ECO:0000256" key="6">
    <source>
        <dbReference type="ARBA" id="ARBA00023014"/>
    </source>
</evidence>
<name>A0ABW0RF76_9BACL</name>
<evidence type="ECO:0000256" key="1">
    <source>
        <dbReference type="ARBA" id="ARBA00022722"/>
    </source>
</evidence>
<dbReference type="GO" id="GO:0016787">
    <property type="term" value="F:hydrolase activity"/>
    <property type="evidence" value="ECO:0007669"/>
    <property type="project" value="UniProtKB-KW"/>
</dbReference>
<keyword evidence="5 9" id="KW-0408">Iron</keyword>
<evidence type="ECO:0000256" key="7">
    <source>
        <dbReference type="ARBA" id="ARBA00023118"/>
    </source>
</evidence>
<evidence type="ECO:0000256" key="3">
    <source>
        <dbReference type="ARBA" id="ARBA00022801"/>
    </source>
</evidence>
<comment type="similarity">
    <text evidence="9">Belongs to the CRISPR-associated exonuclease Cas4 family.</text>
</comment>
<sequence length="168" mass="19663">MQSIGGLHMQYYVVCPRKLWLYSKQIGFETEHDRVIEGTLLHEKSYPRKDKELVIGDAVVDVIDDEYIQETKLSSKMQKADEWQLLYYLYLLKQRGIEKKGKIAYTKEKKVVEVVLTEDNEKELKKKIAGIYRVIESDSAPKFKKLPYCKNCAYFDFCFALEGKDDAT</sequence>
<keyword evidence="1 9" id="KW-0540">Nuclease</keyword>
<reference evidence="12" key="1">
    <citation type="journal article" date="2019" name="Int. J. Syst. Evol. Microbiol.">
        <title>The Global Catalogue of Microorganisms (GCM) 10K type strain sequencing project: providing services to taxonomists for standard genome sequencing and annotation.</title>
        <authorList>
            <consortium name="The Broad Institute Genomics Platform"/>
            <consortium name="The Broad Institute Genome Sequencing Center for Infectious Disease"/>
            <person name="Wu L."/>
            <person name="Ma J."/>
        </authorList>
    </citation>
    <scope>NUCLEOTIDE SEQUENCE [LARGE SCALE GENOMIC DNA]</scope>
    <source>
        <strain evidence="12">CCUG 56331</strain>
    </source>
</reference>
<keyword evidence="3 9" id="KW-0378">Hydrolase</keyword>
<protein>
    <recommendedName>
        <fullName evidence="9">CRISPR-associated exonuclease Cas4</fullName>
        <ecNumber evidence="9">3.1.12.1</ecNumber>
    </recommendedName>
</protein>
<evidence type="ECO:0000259" key="10">
    <source>
        <dbReference type="Pfam" id="PF01930"/>
    </source>
</evidence>
<dbReference type="Proteomes" id="UP001595978">
    <property type="component" value="Unassembled WGS sequence"/>
</dbReference>
<keyword evidence="6 9" id="KW-0411">Iron-sulfur</keyword>
<evidence type="ECO:0000256" key="5">
    <source>
        <dbReference type="ARBA" id="ARBA00023004"/>
    </source>
</evidence>
<gene>
    <name evidence="11" type="primary">cas4</name>
    <name evidence="11" type="ORF">ACFPOH_12590</name>
</gene>
<feature type="domain" description="DUF83" evidence="10">
    <location>
        <begin position="6"/>
        <end position="159"/>
    </location>
</feature>
<dbReference type="NCBIfam" id="TIGR00372">
    <property type="entry name" value="cas4"/>
    <property type="match status" value="1"/>
</dbReference>
<comment type="function">
    <text evidence="9">CRISPR (clustered regularly interspaced short palindromic repeat) is an adaptive immune system that provides protection against mobile genetic elements (viruses, transposable elements and conjugative plasmids). CRISPR clusters contain sequences complementary to antecedent mobile elements and target invading nucleic acids. CRISPR clusters are transcribed and processed into CRISPR RNA (crRNA).</text>
</comment>
<evidence type="ECO:0000313" key="12">
    <source>
        <dbReference type="Proteomes" id="UP001595978"/>
    </source>
</evidence>
<evidence type="ECO:0000256" key="8">
    <source>
        <dbReference type="ARBA" id="ARBA00023211"/>
    </source>
</evidence>
<comment type="cofactor">
    <cofactor evidence="9">
        <name>iron-sulfur cluster</name>
        <dbReference type="ChEBI" id="CHEBI:30408"/>
    </cofactor>
</comment>
<evidence type="ECO:0000256" key="9">
    <source>
        <dbReference type="RuleBase" id="RU365022"/>
    </source>
</evidence>
<keyword evidence="8 9" id="KW-0464">Manganese</keyword>
<organism evidence="11 12">
    <name type="scientific">Ureibacillus suwonensis</name>
    <dbReference type="NCBI Taxonomy" id="313007"/>
    <lineage>
        <taxon>Bacteria</taxon>
        <taxon>Bacillati</taxon>
        <taxon>Bacillota</taxon>
        <taxon>Bacilli</taxon>
        <taxon>Bacillales</taxon>
        <taxon>Caryophanaceae</taxon>
        <taxon>Ureibacillus</taxon>
    </lineage>
</organism>
<accession>A0ABW0RF76</accession>
<keyword evidence="4 9" id="KW-0269">Exonuclease</keyword>
<keyword evidence="7 9" id="KW-0051">Antiviral defense</keyword>
<evidence type="ECO:0000313" key="11">
    <source>
        <dbReference type="EMBL" id="MFC5542543.1"/>
    </source>
</evidence>
<dbReference type="Pfam" id="PF01930">
    <property type="entry name" value="Cas_Cas4"/>
    <property type="match status" value="1"/>
</dbReference>
<dbReference type="PANTHER" id="PTHR37168">
    <property type="entry name" value="CRISPR-ASSOCIATED EXONUCLEASE CAS4"/>
    <property type="match status" value="1"/>
</dbReference>
<keyword evidence="2 9" id="KW-0479">Metal-binding</keyword>
<dbReference type="InterPro" id="IPR022765">
    <property type="entry name" value="Dna2/Cas4_DUF83"/>
</dbReference>
<comment type="caution">
    <text evidence="11">The sequence shown here is derived from an EMBL/GenBank/DDBJ whole genome shotgun (WGS) entry which is preliminary data.</text>
</comment>
<dbReference type="InterPro" id="IPR011604">
    <property type="entry name" value="PDDEXK-like_dom_sf"/>
</dbReference>
<dbReference type="RefSeq" id="WP_390309947.1">
    <property type="nucleotide sequence ID" value="NZ_JBHSNQ010000167.1"/>
</dbReference>
<dbReference type="EMBL" id="JBHSNQ010000167">
    <property type="protein sequence ID" value="MFC5542543.1"/>
    <property type="molecule type" value="Genomic_DNA"/>
</dbReference>
<dbReference type="Gene3D" id="3.90.320.10">
    <property type="match status" value="1"/>
</dbReference>
<dbReference type="PANTHER" id="PTHR37168:SF1">
    <property type="entry name" value="CRISPR-ASSOCIATED EXONUCLEASE CAS4"/>
    <property type="match status" value="1"/>
</dbReference>
<evidence type="ECO:0000256" key="2">
    <source>
        <dbReference type="ARBA" id="ARBA00022723"/>
    </source>
</evidence>
<comment type="cofactor">
    <cofactor evidence="9">
        <name>Mg(2+)</name>
        <dbReference type="ChEBI" id="CHEBI:18420"/>
    </cofactor>
    <cofactor evidence="9">
        <name>Mn(2+)</name>
        <dbReference type="ChEBI" id="CHEBI:29035"/>
    </cofactor>
    <text evidence="9">Mg(2+) or Mn(2+) required for ssDNA cleavage activity.</text>
</comment>